<comment type="caution">
    <text evidence="1">The sequence shown here is derived from an EMBL/GenBank/DDBJ whole genome shotgun (WGS) entry which is preliminary data.</text>
</comment>
<dbReference type="EMBL" id="LZYE01000348">
    <property type="protein sequence ID" value="OFC29978.1"/>
    <property type="molecule type" value="Genomic_DNA"/>
</dbReference>
<gene>
    <name evidence="1" type="ORF">BAE27_12405</name>
</gene>
<evidence type="ECO:0000313" key="2">
    <source>
        <dbReference type="Proteomes" id="UP000175616"/>
    </source>
</evidence>
<organism evidence="1 2">
    <name type="scientific">Acidithiobacillus caldus</name>
    <dbReference type="NCBI Taxonomy" id="33059"/>
    <lineage>
        <taxon>Bacteria</taxon>
        <taxon>Pseudomonadati</taxon>
        <taxon>Pseudomonadota</taxon>
        <taxon>Acidithiobacillia</taxon>
        <taxon>Acidithiobacillales</taxon>
        <taxon>Acidithiobacillaceae</taxon>
        <taxon>Acidithiobacillus</taxon>
    </lineage>
</organism>
<protein>
    <submittedName>
        <fullName evidence="1">Uncharacterized protein</fullName>
    </submittedName>
</protein>
<sequence length="137" mass="15672">MQLLIDFGFQNFQRIVHPVRGFIPRLTSGTDTCKLGQRLYGRSDSDQICNGPETFQILRMIVPCAATRALRSDQPPPLVETKRRDRHPDTLCHLADLHASEPHYPNLGSERARNFLDTSQVETFSIELQEEKMGFMT</sequence>
<name>A0A1E7YKC1_9PROT</name>
<accession>A0A1E7YKC1</accession>
<dbReference type="Proteomes" id="UP000175616">
    <property type="component" value="Unassembled WGS sequence"/>
</dbReference>
<dbReference type="AlphaFoldDB" id="A0A1E7YKC1"/>
<reference evidence="1 2" key="1">
    <citation type="submission" date="2016-06" db="EMBL/GenBank/DDBJ databases">
        <title>Gene turnover analysis identifies the evolutionary adaptation of the extremophile Acidithiobacillus caldus.</title>
        <authorList>
            <person name="Zhang X."/>
        </authorList>
    </citation>
    <scope>NUCLEOTIDE SEQUENCE [LARGE SCALE GENOMIC DNA]</scope>
    <source>
        <strain evidence="1 2">DX</strain>
    </source>
</reference>
<evidence type="ECO:0000313" key="1">
    <source>
        <dbReference type="EMBL" id="OFC29978.1"/>
    </source>
</evidence>
<proteinExistence type="predicted"/>